<organism evidence="1">
    <name type="scientific">Serratia marcescens</name>
    <dbReference type="NCBI Taxonomy" id="615"/>
    <lineage>
        <taxon>Bacteria</taxon>
        <taxon>Pseudomonadati</taxon>
        <taxon>Pseudomonadota</taxon>
        <taxon>Gammaproteobacteria</taxon>
        <taxon>Enterobacterales</taxon>
        <taxon>Yersiniaceae</taxon>
        <taxon>Serratia</taxon>
    </lineage>
</organism>
<comment type="caution">
    <text evidence="1">The sequence shown here is derived from an EMBL/GenBank/DDBJ whole genome shotgun (WGS) entry which is preliminary data.</text>
</comment>
<dbReference type="AlphaFoldDB" id="A0A939NK00"/>
<sequence>MADERTNSVMIAGDDRSREHAKERLTSWITRASPGQYPCYPLKYAKAQSSVEVLTGVSAGPAKREGRAPPPTWRC</sequence>
<proteinExistence type="predicted"/>
<gene>
    <name evidence="1" type="ORF">J4732_11610</name>
</gene>
<protein>
    <submittedName>
        <fullName evidence="1">Uncharacterized protein</fullName>
    </submittedName>
</protein>
<reference evidence="1" key="1">
    <citation type="submission" date="2021-03" db="EMBL/GenBank/DDBJ databases">
        <title>Molecular epidemiology and mechanisms of colistin and carbapenem resistance in Enterobacteriaceae from clinical isolates, the environment and porcine samples in Pretoria, South Africa.</title>
        <authorList>
            <person name="Bogoshi D."/>
            <person name="Mbelle N.M."/>
            <person name="Naidoo V."/>
            <person name="Osei Sekyere J."/>
        </authorList>
    </citation>
    <scope>NUCLEOTIDE SEQUENCE</scope>
    <source>
        <strain evidence="1">C080</strain>
    </source>
</reference>
<evidence type="ECO:0000313" key="1">
    <source>
        <dbReference type="EMBL" id="MBO2006903.1"/>
    </source>
</evidence>
<dbReference type="EMBL" id="JAGETR010000069">
    <property type="protein sequence ID" value="MBO2006903.1"/>
    <property type="molecule type" value="Genomic_DNA"/>
</dbReference>
<name>A0A939NK00_SERMA</name>
<accession>A0A939NK00</accession>